<evidence type="ECO:0000313" key="3">
    <source>
        <dbReference type="Proteomes" id="UP000467841"/>
    </source>
</evidence>
<evidence type="ECO:0000259" key="1">
    <source>
        <dbReference type="PROSITE" id="PS50878"/>
    </source>
</evidence>
<proteinExistence type="predicted"/>
<accession>A0A6D2KPD0</accession>
<dbReference type="AlphaFoldDB" id="A0A6D2KPD0"/>
<dbReference type="SUPFAM" id="SSF56672">
    <property type="entry name" value="DNA/RNA polymerases"/>
    <property type="match status" value="1"/>
</dbReference>
<dbReference type="OrthoDB" id="1110895at2759"/>
<reference evidence="2" key="1">
    <citation type="submission" date="2020-01" db="EMBL/GenBank/DDBJ databases">
        <authorList>
            <person name="Mishra B."/>
        </authorList>
    </citation>
    <scope>NUCLEOTIDE SEQUENCE [LARGE SCALE GENOMIC DNA]</scope>
</reference>
<dbReference type="SUPFAM" id="SSF56219">
    <property type="entry name" value="DNase I-like"/>
    <property type="match status" value="1"/>
</dbReference>
<dbReference type="PROSITE" id="PS50878">
    <property type="entry name" value="RT_POL"/>
    <property type="match status" value="1"/>
</dbReference>
<gene>
    <name evidence="2" type="ORF">MERR_LOCUS38157</name>
</gene>
<dbReference type="Proteomes" id="UP000467841">
    <property type="component" value="Unassembled WGS sequence"/>
</dbReference>
<dbReference type="Gene3D" id="3.60.10.10">
    <property type="entry name" value="Endonuclease/exonuclease/phosphatase"/>
    <property type="match status" value="1"/>
</dbReference>
<dbReference type="Pfam" id="PF00078">
    <property type="entry name" value="RVT_1"/>
    <property type="match status" value="1"/>
</dbReference>
<name>A0A6D2KPD0_9BRAS</name>
<evidence type="ECO:0000313" key="2">
    <source>
        <dbReference type="EMBL" id="CAA7050922.1"/>
    </source>
</evidence>
<sequence length="1169" mass="132031">MSVTCQGWNFTSNHTSDEDGRIILIWRSPAVVRVLCQSRQSITCEIAISSSQKFIATTVYASNLGEERSDLWVELLNLHQSLHLYCCPWVLCGDFNQITHPAEHSNASVNALSTDMIDFRDCLQQLGMFDLRYQGLFNTWINHQPSNPIAKKLDRLLVNHHWISSLPHSAATFLPPEFSDHSPCLLDLATTLPRAGTRPFKFLNYLTKHPNFSSAVEEAWIRAGSSATSLTELCWKLKSLKSTLTTINRENYSKIQERVSLTNRLLKDVQVQAMQSPSPALYQQERDLHQKWEFLKKIEEAYFRQKSRVNWLKEGDQNTSYFFRVSVVRAAGNSIRSFLLPSGDLITDPLEMSSLAVDHFKGVMAPAVLPVSLSSVQWFRNLITYRCSDVHKSSLSSIPAPAVISRCLLKLNPNKAPGPDGLTSGFFKSAWSFLGQEVIASVQKFFLTGFLPSPANATILLLVPKHPGASAIGDYRPISCCATLYKAISKMLVMKLKPLLPDLILPNQTAFVQGRLLVENTILATELVNGYHKQNGPKRIAIKVDIAKAFDTLSWDFILNCLAGIDVPNSFLLWLKACICTPNFTVGYNGSIHGYFRSKRGLRQGDPLSPYLFVIAMNCLSILLNAGATEGKFKYHHKCQTSKLTHLCFADDLLIFTDGSLSSVQNILQILEEFERLSGLAVSLQKTSFFSSGLSESEIQVISSTTGLTHGSLPIRYLGIPLSSKKLSLLNCAPLLQHIKGKINSWSARSFSFAGRLLMLKTVIAGITNFWCSTFVIPKACVKKINSLCSAYLWQGTTEVHHSARVAWETITLSKEEGGLGCRDLVTWNKACTLKLVWLLFCNSGSIWVAWYVNEVLQGSLSNYWTCKVKQKHSWLANKLIKIRDTAYNWIKRRVGNGKNTRFWTDNWSPFGDLRNFLQSETTRRMRIGTLTTLNDLYSNGHWNLAPARSENQVILQSHLTTLSLSDTEDYYEWICDDVVWTKYLTGKMYDSLKAHAPIVPWKTSVWNSGGIPKHSFLTWLFVLNRSPTKDRLLNWGLLVDPMCLLCNRCAENKNHLFFDCSFSWSIWGHLGSRCGIIPSKSWDSTLLHLQQLQGRRSKRKLTLLVWQCAIYFIWTERNARLHRNAFRSASSIISSIDSLIRNRCSSLRDVNSNQASEMIQLWFSTSSV</sequence>
<feature type="domain" description="Reverse transcriptase" evidence="1">
    <location>
        <begin position="444"/>
        <end position="722"/>
    </location>
</feature>
<dbReference type="InterPro" id="IPR000477">
    <property type="entry name" value="RT_dom"/>
</dbReference>
<dbReference type="InterPro" id="IPR036691">
    <property type="entry name" value="Endo/exonu/phosph_ase_sf"/>
</dbReference>
<dbReference type="InterPro" id="IPR005135">
    <property type="entry name" value="Endo/exonuclease/phosphatase"/>
</dbReference>
<dbReference type="EMBL" id="CACVBM020001462">
    <property type="protein sequence ID" value="CAA7050922.1"/>
    <property type="molecule type" value="Genomic_DNA"/>
</dbReference>
<keyword evidence="3" id="KW-1185">Reference proteome</keyword>
<dbReference type="InterPro" id="IPR026960">
    <property type="entry name" value="RVT-Znf"/>
</dbReference>
<dbReference type="Pfam" id="PF03372">
    <property type="entry name" value="Exo_endo_phos"/>
    <property type="match status" value="1"/>
</dbReference>
<comment type="caution">
    <text evidence="2">The sequence shown here is derived from an EMBL/GenBank/DDBJ whole genome shotgun (WGS) entry which is preliminary data.</text>
</comment>
<organism evidence="2 3">
    <name type="scientific">Microthlaspi erraticum</name>
    <dbReference type="NCBI Taxonomy" id="1685480"/>
    <lineage>
        <taxon>Eukaryota</taxon>
        <taxon>Viridiplantae</taxon>
        <taxon>Streptophyta</taxon>
        <taxon>Embryophyta</taxon>
        <taxon>Tracheophyta</taxon>
        <taxon>Spermatophyta</taxon>
        <taxon>Magnoliopsida</taxon>
        <taxon>eudicotyledons</taxon>
        <taxon>Gunneridae</taxon>
        <taxon>Pentapetalae</taxon>
        <taxon>rosids</taxon>
        <taxon>malvids</taxon>
        <taxon>Brassicales</taxon>
        <taxon>Brassicaceae</taxon>
        <taxon>Coluteocarpeae</taxon>
        <taxon>Microthlaspi</taxon>
    </lineage>
</organism>
<dbReference type="CDD" id="cd01650">
    <property type="entry name" value="RT_nLTR_like"/>
    <property type="match status" value="1"/>
</dbReference>
<dbReference type="Pfam" id="PF13966">
    <property type="entry name" value="zf-RVT"/>
    <property type="match status" value="1"/>
</dbReference>
<protein>
    <recommendedName>
        <fullName evidence="1">Reverse transcriptase domain-containing protein</fullName>
    </recommendedName>
</protein>
<dbReference type="InterPro" id="IPR043502">
    <property type="entry name" value="DNA/RNA_pol_sf"/>
</dbReference>
<dbReference type="PANTHER" id="PTHR33116">
    <property type="entry name" value="REVERSE TRANSCRIPTASE ZINC-BINDING DOMAIN-CONTAINING PROTEIN-RELATED-RELATED"/>
    <property type="match status" value="1"/>
</dbReference>
<dbReference type="PANTHER" id="PTHR33116:SF80">
    <property type="entry name" value="REVERSE TRANSCRIPTASE ZINC-BINDING DOMAIN-CONTAINING PROTEIN"/>
    <property type="match status" value="1"/>
</dbReference>